<gene>
    <name evidence="1" type="ORF">K441DRAFT_43777</name>
</gene>
<dbReference type="Proteomes" id="UP000250078">
    <property type="component" value="Unassembled WGS sequence"/>
</dbReference>
<evidence type="ECO:0000313" key="2">
    <source>
        <dbReference type="Proteomes" id="UP000250078"/>
    </source>
</evidence>
<keyword evidence="2" id="KW-1185">Reference proteome</keyword>
<reference evidence="1 2" key="1">
    <citation type="journal article" date="2016" name="Nat. Commun.">
        <title>Ectomycorrhizal ecology is imprinted in the genome of the dominant symbiotic fungus Cenococcum geophilum.</title>
        <authorList>
            <consortium name="DOE Joint Genome Institute"/>
            <person name="Peter M."/>
            <person name="Kohler A."/>
            <person name="Ohm R.A."/>
            <person name="Kuo A."/>
            <person name="Krutzmann J."/>
            <person name="Morin E."/>
            <person name="Arend M."/>
            <person name="Barry K.W."/>
            <person name="Binder M."/>
            <person name="Choi C."/>
            <person name="Clum A."/>
            <person name="Copeland A."/>
            <person name="Grisel N."/>
            <person name="Haridas S."/>
            <person name="Kipfer T."/>
            <person name="LaButti K."/>
            <person name="Lindquist E."/>
            <person name="Lipzen A."/>
            <person name="Maire R."/>
            <person name="Meier B."/>
            <person name="Mihaltcheva S."/>
            <person name="Molinier V."/>
            <person name="Murat C."/>
            <person name="Poggeler S."/>
            <person name="Quandt C.A."/>
            <person name="Sperisen C."/>
            <person name="Tritt A."/>
            <person name="Tisserant E."/>
            <person name="Crous P.W."/>
            <person name="Henrissat B."/>
            <person name="Nehls U."/>
            <person name="Egli S."/>
            <person name="Spatafora J.W."/>
            <person name="Grigoriev I.V."/>
            <person name="Martin F.M."/>
        </authorList>
    </citation>
    <scope>NUCLEOTIDE SEQUENCE [LARGE SCALE GENOMIC DNA]</scope>
    <source>
        <strain evidence="1 2">1.58</strain>
    </source>
</reference>
<sequence length="87" mass="10086">MSHYQCLTTCFHYLLPTVSAVFLLPFHVYIPLDFHRFTIKLLVQFLHTAKLTEMLTPLEMNSGSRSYQAQRLFGIPSRLEGSSRPLQ</sequence>
<dbReference type="EMBL" id="KV748303">
    <property type="protein sequence ID" value="OCK86576.1"/>
    <property type="molecule type" value="Genomic_DNA"/>
</dbReference>
<proteinExistence type="predicted"/>
<name>A0ACC8EK43_9PEZI</name>
<protein>
    <submittedName>
        <fullName evidence="1">Uncharacterized protein</fullName>
    </submittedName>
</protein>
<evidence type="ECO:0000313" key="1">
    <source>
        <dbReference type="EMBL" id="OCK86576.1"/>
    </source>
</evidence>
<organism evidence="1 2">
    <name type="scientific">Cenococcum geophilum 1.58</name>
    <dbReference type="NCBI Taxonomy" id="794803"/>
    <lineage>
        <taxon>Eukaryota</taxon>
        <taxon>Fungi</taxon>
        <taxon>Dikarya</taxon>
        <taxon>Ascomycota</taxon>
        <taxon>Pezizomycotina</taxon>
        <taxon>Dothideomycetes</taxon>
        <taxon>Pleosporomycetidae</taxon>
        <taxon>Gloniales</taxon>
        <taxon>Gloniaceae</taxon>
        <taxon>Cenococcum</taxon>
    </lineage>
</organism>
<accession>A0ACC8EK43</accession>